<dbReference type="PANTHER" id="PTHR43498">
    <property type="entry name" value="FERREDOXIN:COB-COM HETERODISULFIDE REDUCTASE SUBUNIT A"/>
    <property type="match status" value="1"/>
</dbReference>
<evidence type="ECO:0008006" key="7">
    <source>
        <dbReference type="Google" id="ProtNLM"/>
    </source>
</evidence>
<evidence type="ECO:0000256" key="2">
    <source>
        <dbReference type="ARBA" id="ARBA00022723"/>
    </source>
</evidence>
<dbReference type="Pfam" id="PF12831">
    <property type="entry name" value="FAD_oxidored"/>
    <property type="match status" value="1"/>
</dbReference>
<evidence type="ECO:0000256" key="4">
    <source>
        <dbReference type="ARBA" id="ARBA00023004"/>
    </source>
</evidence>
<keyword evidence="3" id="KW-0560">Oxidoreductase</keyword>
<dbReference type="EMBL" id="BARU01043817">
    <property type="protein sequence ID" value="GAH85412.1"/>
    <property type="molecule type" value="Genomic_DNA"/>
</dbReference>
<gene>
    <name evidence="6" type="ORF">S03H2_67016</name>
</gene>
<dbReference type="Gene3D" id="3.50.50.60">
    <property type="entry name" value="FAD/NAD(P)-binding domain"/>
    <property type="match status" value="1"/>
</dbReference>
<dbReference type="GO" id="GO:0051539">
    <property type="term" value="F:4 iron, 4 sulfur cluster binding"/>
    <property type="evidence" value="ECO:0007669"/>
    <property type="project" value="UniProtKB-KW"/>
</dbReference>
<keyword evidence="2" id="KW-0479">Metal-binding</keyword>
<dbReference type="InterPro" id="IPR039650">
    <property type="entry name" value="HdrA-like"/>
</dbReference>
<sequence>MKKLEFSKNIEVKYNVDIMVAGGGPAGTAAAVMAARQGMSVLLVEAGHCLGGQGTAGLVSCMQGLTDGENFVADGF</sequence>
<keyword evidence="5" id="KW-0411">Iron-sulfur</keyword>
<dbReference type="GO" id="GO:0016491">
    <property type="term" value="F:oxidoreductase activity"/>
    <property type="evidence" value="ECO:0007669"/>
    <property type="project" value="UniProtKB-KW"/>
</dbReference>
<evidence type="ECO:0000256" key="5">
    <source>
        <dbReference type="ARBA" id="ARBA00023014"/>
    </source>
</evidence>
<organism evidence="6">
    <name type="scientific">marine sediment metagenome</name>
    <dbReference type="NCBI Taxonomy" id="412755"/>
    <lineage>
        <taxon>unclassified sequences</taxon>
        <taxon>metagenomes</taxon>
        <taxon>ecological metagenomes</taxon>
    </lineage>
</organism>
<evidence type="ECO:0000256" key="1">
    <source>
        <dbReference type="ARBA" id="ARBA00022485"/>
    </source>
</evidence>
<evidence type="ECO:0000256" key="3">
    <source>
        <dbReference type="ARBA" id="ARBA00023002"/>
    </source>
</evidence>
<keyword evidence="4" id="KW-0408">Iron</keyword>
<dbReference type="SUPFAM" id="SSF51905">
    <property type="entry name" value="FAD/NAD(P)-binding domain"/>
    <property type="match status" value="1"/>
</dbReference>
<protein>
    <recommendedName>
        <fullName evidence="7">FAD-dependent oxidoreductase</fullName>
    </recommendedName>
</protein>
<feature type="non-terminal residue" evidence="6">
    <location>
        <position position="76"/>
    </location>
</feature>
<proteinExistence type="predicted"/>
<comment type="caution">
    <text evidence="6">The sequence shown here is derived from an EMBL/GenBank/DDBJ whole genome shotgun (WGS) entry which is preliminary data.</text>
</comment>
<name>X1IUM4_9ZZZZ</name>
<reference evidence="6" key="1">
    <citation type="journal article" date="2014" name="Front. Microbiol.">
        <title>High frequency of phylogenetically diverse reductive dehalogenase-homologous genes in deep subseafloor sedimentary metagenomes.</title>
        <authorList>
            <person name="Kawai M."/>
            <person name="Futagami T."/>
            <person name="Toyoda A."/>
            <person name="Takaki Y."/>
            <person name="Nishi S."/>
            <person name="Hori S."/>
            <person name="Arai W."/>
            <person name="Tsubouchi T."/>
            <person name="Morono Y."/>
            <person name="Uchiyama I."/>
            <person name="Ito T."/>
            <person name="Fujiyama A."/>
            <person name="Inagaki F."/>
            <person name="Takami H."/>
        </authorList>
    </citation>
    <scope>NUCLEOTIDE SEQUENCE</scope>
    <source>
        <strain evidence="6">Expedition CK06-06</strain>
    </source>
</reference>
<accession>X1IUM4</accession>
<dbReference type="InterPro" id="IPR036188">
    <property type="entry name" value="FAD/NAD-bd_sf"/>
</dbReference>
<evidence type="ECO:0000313" key="6">
    <source>
        <dbReference type="EMBL" id="GAH85412.1"/>
    </source>
</evidence>
<dbReference type="PANTHER" id="PTHR43498:SF1">
    <property type="entry name" value="COB--COM HETERODISULFIDE REDUCTASE IRON-SULFUR SUBUNIT A"/>
    <property type="match status" value="1"/>
</dbReference>
<dbReference type="GO" id="GO:0046872">
    <property type="term" value="F:metal ion binding"/>
    <property type="evidence" value="ECO:0007669"/>
    <property type="project" value="UniProtKB-KW"/>
</dbReference>
<keyword evidence="1" id="KW-0004">4Fe-4S</keyword>
<dbReference type="AlphaFoldDB" id="X1IUM4"/>